<accession>A0A6V7U494</accession>
<protein>
    <submittedName>
        <fullName evidence="1">Uncharacterized protein</fullName>
    </submittedName>
</protein>
<evidence type="ECO:0000313" key="1">
    <source>
        <dbReference type="EMBL" id="CAD2145186.1"/>
    </source>
</evidence>
<proteinExistence type="predicted"/>
<name>A0A6V7U494_MELEN</name>
<gene>
    <name evidence="1" type="ORF">MENT_LOCUS8200</name>
</gene>
<comment type="caution">
    <text evidence="1">The sequence shown here is derived from an EMBL/GenBank/DDBJ whole genome shotgun (WGS) entry which is preliminary data.</text>
</comment>
<dbReference type="EMBL" id="CAJEWN010000034">
    <property type="protein sequence ID" value="CAD2145186.1"/>
    <property type="molecule type" value="Genomic_DNA"/>
</dbReference>
<dbReference type="AlphaFoldDB" id="A0A6V7U494"/>
<sequence>MYNFKTKENFQNNSQINNSNIKFKKLFNQKIKYSKNYCSPINVVSKENCSKPSSDEEIKDNETKEDNNKILSDTSNLIKKQLFEENDVKILLEAYSHSELEYSFKKLDEKEIKIFFEFLDEKKSNKIIKEHLSILFSFFEKAENPLLRTQMSLWVLLVYIVNALNNLPEENKLYHPNLDYRSILIFYEQLFK</sequence>
<organism evidence="1 2">
    <name type="scientific">Meloidogyne enterolobii</name>
    <name type="common">Root-knot nematode worm</name>
    <name type="synonym">Meloidogyne mayaguensis</name>
    <dbReference type="NCBI Taxonomy" id="390850"/>
    <lineage>
        <taxon>Eukaryota</taxon>
        <taxon>Metazoa</taxon>
        <taxon>Ecdysozoa</taxon>
        <taxon>Nematoda</taxon>
        <taxon>Chromadorea</taxon>
        <taxon>Rhabditida</taxon>
        <taxon>Tylenchina</taxon>
        <taxon>Tylenchomorpha</taxon>
        <taxon>Tylenchoidea</taxon>
        <taxon>Meloidogynidae</taxon>
        <taxon>Meloidogyninae</taxon>
        <taxon>Meloidogyne</taxon>
    </lineage>
</organism>
<dbReference type="Proteomes" id="UP000580250">
    <property type="component" value="Unassembled WGS sequence"/>
</dbReference>
<evidence type="ECO:0000313" key="2">
    <source>
        <dbReference type="Proteomes" id="UP000580250"/>
    </source>
</evidence>
<reference evidence="1 2" key="1">
    <citation type="submission" date="2020-08" db="EMBL/GenBank/DDBJ databases">
        <authorList>
            <person name="Koutsovoulos G."/>
            <person name="Danchin GJ E."/>
        </authorList>
    </citation>
    <scope>NUCLEOTIDE SEQUENCE [LARGE SCALE GENOMIC DNA]</scope>
</reference>